<reference evidence="2 3" key="1">
    <citation type="submission" date="2023-05" db="EMBL/GenBank/DDBJ databases">
        <title>Corynebacterium suedekumii sp. nov. and Corynebacterium breve sp. nov. isolated from raw cow's milk.</title>
        <authorList>
            <person name="Baer M.K."/>
            <person name="Mehl L."/>
            <person name="Hellmuth R."/>
            <person name="Marke G."/>
            <person name="Lipski A."/>
        </authorList>
    </citation>
    <scope>NUCLEOTIDE SEQUENCE [LARGE SCALE GENOMIC DNA]</scope>
    <source>
        <strain evidence="2 3">LM112</strain>
    </source>
</reference>
<dbReference type="CDD" id="cd12954">
    <property type="entry name" value="MMP_TTHA0227_like_1"/>
    <property type="match status" value="1"/>
</dbReference>
<gene>
    <name evidence="2" type="ORF">QP029_07035</name>
</gene>
<name>A0ABY8VRC8_9CORY</name>
<evidence type="ECO:0000313" key="3">
    <source>
        <dbReference type="Proteomes" id="UP001238805"/>
    </source>
</evidence>
<dbReference type="RefSeq" id="WP_284876073.1">
    <property type="nucleotide sequence ID" value="NZ_CP126970.1"/>
</dbReference>
<accession>A0ABY8VRC8</accession>
<sequence>MHTRTFRDRRGRGIRGPVLPMAAPRFRSRRESFDVAVLEAYAPIQHGYSEQLAHLDLAVDTVPRMRLRPDMILPDEIVADGPVPLGRVIPAGVDPQGRPTRARLVIFRMPIEQRATNVREREELLTTVLTALVANYLNLDPRDVDPDSSGEDLSLGQVSRSDA</sequence>
<protein>
    <submittedName>
        <fullName evidence="2">Metallopeptidase family protein</fullName>
    </submittedName>
</protein>
<keyword evidence="3" id="KW-1185">Reference proteome</keyword>
<evidence type="ECO:0000256" key="1">
    <source>
        <dbReference type="SAM" id="MobiDB-lite"/>
    </source>
</evidence>
<evidence type="ECO:0000313" key="2">
    <source>
        <dbReference type="EMBL" id="WIM71507.1"/>
    </source>
</evidence>
<dbReference type="Proteomes" id="UP001238805">
    <property type="component" value="Chromosome"/>
</dbReference>
<dbReference type="Gene3D" id="3.30.2010.20">
    <property type="match status" value="1"/>
</dbReference>
<feature type="region of interest" description="Disordered" evidence="1">
    <location>
        <begin position="140"/>
        <end position="163"/>
    </location>
</feature>
<dbReference type="SUPFAM" id="SSF55486">
    <property type="entry name" value="Metalloproteases ('zincins'), catalytic domain"/>
    <property type="match status" value="1"/>
</dbReference>
<dbReference type="InterPro" id="IPR038555">
    <property type="entry name" value="Zincin_1_sf"/>
</dbReference>
<dbReference type="EMBL" id="CP126970">
    <property type="protein sequence ID" value="WIM71507.1"/>
    <property type="molecule type" value="Genomic_DNA"/>
</dbReference>
<organism evidence="2 3">
    <name type="scientific">Corynebacterium suedekumii</name>
    <dbReference type="NCBI Taxonomy" id="3049801"/>
    <lineage>
        <taxon>Bacteria</taxon>
        <taxon>Bacillati</taxon>
        <taxon>Actinomycetota</taxon>
        <taxon>Actinomycetes</taxon>
        <taxon>Mycobacteriales</taxon>
        <taxon>Corynebacteriaceae</taxon>
        <taxon>Corynebacterium</taxon>
    </lineage>
</organism>
<proteinExistence type="predicted"/>